<dbReference type="EMBL" id="NOXX01000142">
    <property type="protein sequence ID" value="OYQ47466.1"/>
    <property type="molecule type" value="Genomic_DNA"/>
</dbReference>
<dbReference type="Proteomes" id="UP000216035">
    <property type="component" value="Unassembled WGS sequence"/>
</dbReference>
<name>A0A256A189_9FLAO</name>
<gene>
    <name evidence="1" type="ORF">CHX27_02985</name>
</gene>
<sequence>MGVPAPQCWKAVSGGGGSYAAPIAIGVFFARRGSKNKISAATPDAENVHKKRSYEKSTFTIKNRTQYSEVGDAGGFQRTQLFYRFHY</sequence>
<evidence type="ECO:0000313" key="1">
    <source>
        <dbReference type="EMBL" id="OYQ47466.1"/>
    </source>
</evidence>
<proteinExistence type="predicted"/>
<keyword evidence="2" id="KW-1185">Reference proteome</keyword>
<reference evidence="1 2" key="1">
    <citation type="submission" date="2017-07" db="EMBL/GenBank/DDBJ databases">
        <title>Flavobacterium cyanobacteriorum sp. nov., isolated from cyanobacterial aggregates in a eutrophic lake.</title>
        <authorList>
            <person name="Cai H."/>
        </authorList>
    </citation>
    <scope>NUCLEOTIDE SEQUENCE [LARGE SCALE GENOMIC DNA]</scope>
    <source>
        <strain evidence="1 2">TH167</strain>
    </source>
</reference>
<protein>
    <submittedName>
        <fullName evidence="1">Uncharacterized protein</fullName>
    </submittedName>
</protein>
<comment type="caution">
    <text evidence="1">The sequence shown here is derived from an EMBL/GenBank/DDBJ whole genome shotgun (WGS) entry which is preliminary data.</text>
</comment>
<accession>A0A256A189</accession>
<dbReference type="AlphaFoldDB" id="A0A256A189"/>
<organism evidence="1 2">
    <name type="scientific">Flavobacterium aurantiibacter</name>
    <dbReference type="NCBI Taxonomy" id="2023067"/>
    <lineage>
        <taxon>Bacteria</taxon>
        <taxon>Pseudomonadati</taxon>
        <taxon>Bacteroidota</taxon>
        <taxon>Flavobacteriia</taxon>
        <taxon>Flavobacteriales</taxon>
        <taxon>Flavobacteriaceae</taxon>
        <taxon>Flavobacterium</taxon>
    </lineage>
</organism>
<evidence type="ECO:0000313" key="2">
    <source>
        <dbReference type="Proteomes" id="UP000216035"/>
    </source>
</evidence>